<dbReference type="InterPro" id="IPR036059">
    <property type="entry name" value="TldD/PmbA_sf"/>
</dbReference>
<dbReference type="SUPFAM" id="SSF111283">
    <property type="entry name" value="Putative modulator of DNA gyrase, PmbA/TldD"/>
    <property type="match status" value="1"/>
</dbReference>
<dbReference type="PANTHER" id="PTHR43666:SF1">
    <property type="entry name" value="CONSERVED PROTEIN"/>
    <property type="match status" value="1"/>
</dbReference>
<dbReference type="Proteomes" id="UP001595791">
    <property type="component" value="Unassembled WGS sequence"/>
</dbReference>
<evidence type="ECO:0000259" key="1">
    <source>
        <dbReference type="Pfam" id="PF19289"/>
    </source>
</evidence>
<dbReference type="InterPro" id="IPR045569">
    <property type="entry name" value="Metalloprtase-TldD/E_C"/>
</dbReference>
<sequence length="440" mass="48203">MDQQAFYRLADHLHSLLRGDEAFTAWLAAEDTDFIRFNHGRVRQAGSVSQAYLDLQWLRGARHISETVALSGTAADLERVSRLVGELRSLLDQVPDDPYLLLNTEPHNSQHLAVSRLPSAESMVDDIVSAAAGDDLVGVLAAGPMRYGFANSWGQRNWHESASWNFDWSLYAHGDKAVKRGGAGFEWDASLLKTSLARAREELALLRRPVKPLSPGRYRAFMTPSALSELVQMFNWAGFSEKEIRAKRSAMLRLTTGEATLSPRCHLYEDTAGGLGPAFQRQGFIKPARVDLVQNGRFASSLVSPRSARQYGVASNGAGAEEGAESLALGPGDLPMAKALAALDTGLYISNLWYLNYSDRGAARVTGMTRFACFWVENGQIVAPLDVMRFDDSLYRLLGDQLEALTCETELLADPNSYGARLSHSIRVPGALLSGLQLVS</sequence>
<protein>
    <submittedName>
        <fullName evidence="2">TldD/PmbA family protein</fullName>
    </submittedName>
</protein>
<proteinExistence type="predicted"/>
<comment type="caution">
    <text evidence="2">The sequence shown here is derived from an EMBL/GenBank/DDBJ whole genome shotgun (WGS) entry which is preliminary data.</text>
</comment>
<dbReference type="Pfam" id="PF19289">
    <property type="entry name" value="PmbA_TldD_3rd"/>
    <property type="match status" value="1"/>
</dbReference>
<dbReference type="EMBL" id="JBHSBU010000001">
    <property type="protein sequence ID" value="MFC4159390.1"/>
    <property type="molecule type" value="Genomic_DNA"/>
</dbReference>
<dbReference type="PANTHER" id="PTHR43666">
    <property type="entry name" value="TLDD PROTEIN"/>
    <property type="match status" value="1"/>
</dbReference>
<reference evidence="3" key="1">
    <citation type="journal article" date="2019" name="Int. J. Syst. Evol. Microbiol.">
        <title>The Global Catalogue of Microorganisms (GCM) 10K type strain sequencing project: providing services to taxonomists for standard genome sequencing and annotation.</title>
        <authorList>
            <consortium name="The Broad Institute Genomics Platform"/>
            <consortium name="The Broad Institute Genome Sequencing Center for Infectious Disease"/>
            <person name="Wu L."/>
            <person name="Ma J."/>
        </authorList>
    </citation>
    <scope>NUCLEOTIDE SEQUENCE [LARGE SCALE GENOMIC DNA]</scope>
    <source>
        <strain evidence="3">LMG 29894</strain>
    </source>
</reference>
<feature type="domain" description="Metalloprotease TldD/E C-terminal" evidence="1">
    <location>
        <begin position="215"/>
        <end position="437"/>
    </location>
</feature>
<evidence type="ECO:0000313" key="2">
    <source>
        <dbReference type="EMBL" id="MFC4159390.1"/>
    </source>
</evidence>
<keyword evidence="3" id="KW-1185">Reference proteome</keyword>
<name>A0ABV8MQ54_9NEIS</name>
<accession>A0ABV8MQ54</accession>
<gene>
    <name evidence="2" type="ORF">ACFOW7_08500</name>
</gene>
<organism evidence="2 3">
    <name type="scientific">Chitinimonas lacunae</name>
    <dbReference type="NCBI Taxonomy" id="1963018"/>
    <lineage>
        <taxon>Bacteria</taxon>
        <taxon>Pseudomonadati</taxon>
        <taxon>Pseudomonadota</taxon>
        <taxon>Betaproteobacteria</taxon>
        <taxon>Neisseriales</taxon>
        <taxon>Chitinibacteraceae</taxon>
        <taxon>Chitinimonas</taxon>
    </lineage>
</organism>
<dbReference type="RefSeq" id="WP_378163092.1">
    <property type="nucleotide sequence ID" value="NZ_JBHSBU010000001.1"/>
</dbReference>
<evidence type="ECO:0000313" key="3">
    <source>
        <dbReference type="Proteomes" id="UP001595791"/>
    </source>
</evidence>